<evidence type="ECO:0000313" key="1">
    <source>
        <dbReference type="EMBL" id="SDJ30830.1"/>
    </source>
</evidence>
<reference evidence="2" key="1">
    <citation type="submission" date="2016-10" db="EMBL/GenBank/DDBJ databases">
        <authorList>
            <person name="Varghese N."/>
            <person name="Submissions S."/>
        </authorList>
    </citation>
    <scope>NUCLEOTIDE SEQUENCE [LARGE SCALE GENOMIC DNA]</scope>
    <source>
        <strain evidence="2">CGMCC 1.10783</strain>
    </source>
</reference>
<dbReference type="STRING" id="1045773.SAMN05216555_10978"/>
<protein>
    <recommendedName>
        <fullName evidence="3">DNA/RNA endonuclease G, NUC1</fullName>
    </recommendedName>
</protein>
<evidence type="ECO:0000313" key="2">
    <source>
        <dbReference type="Proteomes" id="UP000182130"/>
    </source>
</evidence>
<name>A0A1G8SQE1_9MICC</name>
<proteinExistence type="predicted"/>
<sequence length="218" mass="22390">MSSGSAGNGPVDNGIAGGGIADSGTAGQDPGIRTILRRETRSSRAVAAGAAAVLVIAVCVYGLLESALRVIGQPPWLIDPQTAAERLVDLPAGISPLLLGATGAVLAMFGLVFLLNAVLPGRRARHLLEDRRVGVVVDDEVIASSLARRARAAANVTQEQVMVVVSQRLVVVNVRPTSGVPVREEAVQSAVEDELRAMAPSPMPDIRVNVAVSGVVGA</sequence>
<gene>
    <name evidence="1" type="ORF">SAMN05216555_10978</name>
</gene>
<accession>A0A1G8SQE1</accession>
<dbReference type="EMBL" id="FNEI01000009">
    <property type="protein sequence ID" value="SDJ30830.1"/>
    <property type="molecule type" value="Genomic_DNA"/>
</dbReference>
<evidence type="ECO:0008006" key="3">
    <source>
        <dbReference type="Google" id="ProtNLM"/>
    </source>
</evidence>
<keyword evidence="2" id="KW-1185">Reference proteome</keyword>
<organism evidence="1 2">
    <name type="scientific">Arthrobacter cupressi</name>
    <dbReference type="NCBI Taxonomy" id="1045773"/>
    <lineage>
        <taxon>Bacteria</taxon>
        <taxon>Bacillati</taxon>
        <taxon>Actinomycetota</taxon>
        <taxon>Actinomycetes</taxon>
        <taxon>Micrococcales</taxon>
        <taxon>Micrococcaceae</taxon>
        <taxon>Arthrobacter</taxon>
    </lineage>
</organism>
<dbReference type="AlphaFoldDB" id="A0A1G8SQE1"/>
<dbReference type="Proteomes" id="UP000182130">
    <property type="component" value="Unassembled WGS sequence"/>
</dbReference>